<geneLocation type="plasmid" evidence="1 2">
    <name>unnamed4</name>
</geneLocation>
<name>A0A975KUI3_9ACTN</name>
<dbReference type="Proteomes" id="UP000676079">
    <property type="component" value="Plasmid unnamed4"/>
</dbReference>
<proteinExistence type="predicted"/>
<dbReference type="RefSeq" id="WP_220566087.1">
    <property type="nucleotide sequence ID" value="NZ_CP074136.1"/>
</dbReference>
<evidence type="ECO:0000313" key="2">
    <source>
        <dbReference type="Proteomes" id="UP000676079"/>
    </source>
</evidence>
<sequence length="188" mass="20698">MELQQRRRARARALIDTQLADYAGTYTVTEDTDGETLLVHPTVDWDQITEARWEEVMRMRSALNRSHELIIDRRIGEVDLGPMVVRLGALYEQAEKIAGFGVHARAAEYPVLLPSDSRPSPKALAAVHAWEAQQGAEHGTVKLLLMEAHLPPNLSKFHAVGWDTSVSDGPGAPWVLAPLAYLAANATS</sequence>
<keyword evidence="1" id="KW-0614">Plasmid</keyword>
<reference evidence="2" key="1">
    <citation type="submission" date="2021-05" db="EMBL/GenBank/DDBJ databases">
        <title>Direct Submission.</title>
        <authorList>
            <person name="Li K."/>
            <person name="Gao J."/>
        </authorList>
    </citation>
    <scope>NUCLEOTIDE SEQUENCE [LARGE SCALE GENOMIC DNA]</scope>
    <source>
        <strain evidence="2">Mg02</strain>
        <plasmid evidence="2">unnamed4</plasmid>
    </source>
</reference>
<organism evidence="1 2">
    <name type="scientific">Nocardiopsis changdeensis</name>
    <dbReference type="NCBI Taxonomy" id="2831969"/>
    <lineage>
        <taxon>Bacteria</taxon>
        <taxon>Bacillati</taxon>
        <taxon>Actinomycetota</taxon>
        <taxon>Actinomycetes</taxon>
        <taxon>Streptosporangiales</taxon>
        <taxon>Nocardiopsidaceae</taxon>
        <taxon>Nocardiopsis</taxon>
    </lineage>
</organism>
<gene>
    <name evidence="1" type="ORF">KGD84_32950</name>
</gene>
<protein>
    <submittedName>
        <fullName evidence="1">Uncharacterized protein</fullName>
    </submittedName>
</protein>
<dbReference type="EMBL" id="CP074136">
    <property type="protein sequence ID" value="QUX26508.1"/>
    <property type="molecule type" value="Genomic_DNA"/>
</dbReference>
<accession>A0A975KUI3</accession>
<evidence type="ECO:0000313" key="1">
    <source>
        <dbReference type="EMBL" id="QUX26508.1"/>
    </source>
</evidence>
<keyword evidence="2" id="KW-1185">Reference proteome</keyword>